<organism evidence="12 13">
    <name type="scientific">Aspergillus tanneri</name>
    <dbReference type="NCBI Taxonomy" id="1220188"/>
    <lineage>
        <taxon>Eukaryota</taxon>
        <taxon>Fungi</taxon>
        <taxon>Dikarya</taxon>
        <taxon>Ascomycota</taxon>
        <taxon>Pezizomycotina</taxon>
        <taxon>Eurotiomycetes</taxon>
        <taxon>Eurotiomycetidae</taxon>
        <taxon>Eurotiales</taxon>
        <taxon>Aspergillaceae</taxon>
        <taxon>Aspergillus</taxon>
        <taxon>Aspergillus subgen. Circumdati</taxon>
    </lineage>
</organism>
<evidence type="ECO:0000256" key="7">
    <source>
        <dbReference type="ARBA" id="ARBA00022989"/>
    </source>
</evidence>
<dbReference type="EMBL" id="QUQM01000001">
    <property type="protein sequence ID" value="KAA8650795.1"/>
    <property type="molecule type" value="Genomic_DNA"/>
</dbReference>
<protein>
    <submittedName>
        <fullName evidence="12">Uncharacterized protein</fullName>
    </submittedName>
</protein>
<dbReference type="RefSeq" id="XP_033430156.1">
    <property type="nucleotide sequence ID" value="XM_033568161.1"/>
</dbReference>
<dbReference type="Proteomes" id="UP000324241">
    <property type="component" value="Unassembled WGS sequence"/>
</dbReference>
<feature type="transmembrane region" description="Helical" evidence="11">
    <location>
        <begin position="189"/>
        <end position="210"/>
    </location>
</feature>
<dbReference type="VEuPathDB" id="FungiDB:EYZ11_011458"/>
<keyword evidence="5" id="KW-0571">Peptide transport</keyword>
<keyword evidence="8 11" id="KW-0472">Membrane</keyword>
<dbReference type="GO" id="GO:0035673">
    <property type="term" value="F:oligopeptide transmembrane transporter activity"/>
    <property type="evidence" value="ECO:0007669"/>
    <property type="project" value="InterPro"/>
</dbReference>
<comment type="subcellular location">
    <subcellularLocation>
        <location evidence="1">Membrane</location>
        <topology evidence="1">Multi-pass membrane protein</topology>
    </subcellularLocation>
</comment>
<keyword evidence="3" id="KW-0813">Transport</keyword>
<dbReference type="VEuPathDB" id="FungiDB:EYZ11_011457"/>
<evidence type="ECO:0000256" key="11">
    <source>
        <dbReference type="SAM" id="Phobius"/>
    </source>
</evidence>
<feature type="transmembrane region" description="Helical" evidence="11">
    <location>
        <begin position="80"/>
        <end position="98"/>
    </location>
</feature>
<name>A0A5M9MUQ8_9EURO</name>
<evidence type="ECO:0000256" key="1">
    <source>
        <dbReference type="ARBA" id="ARBA00004141"/>
    </source>
</evidence>
<sequence>MIYSQRLQHAEVEECREDPPLQNDGTPKKPLTAEDALEIATGESQNVEYTIDSDNSPYLEVRANVPNTDDVTLPINTFRMWSLGVVFTLVGTGVNQFFSMRYPSVTITSLVAQLISYPVGCFFAKAFPIMSIRVFGIYISINPDHHFNVKEHAVITIMSNLSFNQSWASAIIQAQKVYLKMETPVGYQILLSLSMQMFGLGLAGLAYRYIIEPPQMIAYNTSPLVIPFWAQANVFAGWFSVYAVVAPILYYTNTWFTAYLPLTGSDAYDNTGSIYDSRRILDDTGAIDEAKYREYSPIFLPITFALSYGLGFAVLSCLLTHVVLNHSKDILSTFKGKSKKDIHARLISHYPDVPWWWYAVLTLIIMTVAVLTQYVWHTGLPFWGVLITLGLAALYVIPVGTVYAVANLNSNVLTVLGEVVSGYLIKGRPLVLLIFKFYAYTGLSQAMFYGADMKLGLYMKIPRRTLFVAQVVACILGTLTQNGVLLWMLGNVENVCASNQSNNFTCPQGRVNYNSAVFWGAIGPARLYNIGQRYSGLLHMFWIGASLPIITFILRKKFPQSRFLDAIHWPIFFAGTGNLPPATGINYTTAFAVSFIFNKIIKGRKPNWCQEKGLTCSTQLVLKWESEFVSRGLAFGRAGVWSKSRATGGAQATTSPSPSASLLRDDHEWCLIPIVESWGFVNSGVSTFEQPDQVNVACDELNTVVVRGKDRPGFSDEVHEGGLIRSLSINTADSRSARFQSLPDLTACLSMFPHIVEPIQGTLFDYYLSQVCPRTTASSKLSSPFASIILPFCISASPVLFKAIQALGACHWSRFDPKYSVIGLRLKSEALRGLRHRLATEGSLICSADPEVLTIMMMLCLYEIVDNCDERWTIHLKGAKELIRLRRQQQMITSKSGGAHDPVSGFAELFFAFQDVMGRTACGEEVLFGSDYWQENERHVDLWMGCSPELVSILSAITEMSRTRRQLASDSTQVALSLRAASLGRKLEKLVQEIDDDEDEILHSAAELKRLAAVLYLHCALYGASPTTPLVVGYVRSILQLISELLDSGSLVSMTWPVFVAAVELNPLHDEIWSDSPDGAVVYGRPLILHALAAMAESSVSNVARTRAVIVKSRDAAPISNTEKPGGAEFAESSDQDVSAA</sequence>
<evidence type="ECO:0000313" key="13">
    <source>
        <dbReference type="Proteomes" id="UP000324241"/>
    </source>
</evidence>
<evidence type="ECO:0000256" key="9">
    <source>
        <dbReference type="SAM" id="Coils"/>
    </source>
</evidence>
<dbReference type="GeneID" id="54326186"/>
<evidence type="ECO:0000256" key="5">
    <source>
        <dbReference type="ARBA" id="ARBA00022856"/>
    </source>
</evidence>
<dbReference type="Pfam" id="PF03169">
    <property type="entry name" value="OPT"/>
    <property type="match status" value="1"/>
</dbReference>
<feature type="transmembrane region" description="Helical" evidence="11">
    <location>
        <begin position="298"/>
        <end position="324"/>
    </location>
</feature>
<comment type="caution">
    <text evidence="12">The sequence shown here is derived from an EMBL/GenBank/DDBJ whole genome shotgun (WGS) entry which is preliminary data.</text>
</comment>
<feature type="transmembrane region" description="Helical" evidence="11">
    <location>
        <begin position="230"/>
        <end position="251"/>
    </location>
</feature>
<dbReference type="GO" id="GO:0016020">
    <property type="term" value="C:membrane"/>
    <property type="evidence" value="ECO:0007669"/>
    <property type="project" value="UniProtKB-SubCell"/>
</dbReference>
<evidence type="ECO:0000256" key="2">
    <source>
        <dbReference type="ARBA" id="ARBA00008807"/>
    </source>
</evidence>
<feature type="transmembrane region" description="Helical" evidence="11">
    <location>
        <begin position="466"/>
        <end position="489"/>
    </location>
</feature>
<dbReference type="InterPro" id="IPR004648">
    <property type="entry name" value="Oligpept_transpt"/>
</dbReference>
<reference evidence="12 13" key="1">
    <citation type="submission" date="2019-08" db="EMBL/GenBank/DDBJ databases">
        <title>The genome sequence of a newly discovered highly antifungal drug resistant Aspergillus species, Aspergillus tanneri NIH 1004.</title>
        <authorList>
            <person name="Mounaud S."/>
            <person name="Singh I."/>
            <person name="Joardar V."/>
            <person name="Pakala S."/>
            <person name="Pakala S."/>
            <person name="Venepally P."/>
            <person name="Chung J.K."/>
            <person name="Losada L."/>
            <person name="Nierman W.C."/>
        </authorList>
    </citation>
    <scope>NUCLEOTIDE SEQUENCE [LARGE SCALE GENOMIC DNA]</scope>
    <source>
        <strain evidence="12 13">NIH1004</strain>
    </source>
</reference>
<dbReference type="InterPro" id="IPR021858">
    <property type="entry name" value="Fun_TF"/>
</dbReference>
<proteinExistence type="inferred from homology"/>
<evidence type="ECO:0000256" key="10">
    <source>
        <dbReference type="SAM" id="MobiDB-lite"/>
    </source>
</evidence>
<keyword evidence="7 11" id="KW-1133">Transmembrane helix</keyword>
<gene>
    <name evidence="12" type="ORF">ATNIH1004_003484</name>
</gene>
<feature type="coiled-coil region" evidence="9">
    <location>
        <begin position="980"/>
        <end position="1007"/>
    </location>
</feature>
<feature type="transmembrane region" description="Helical" evidence="11">
    <location>
        <begin position="383"/>
        <end position="406"/>
    </location>
</feature>
<dbReference type="Pfam" id="PF11951">
    <property type="entry name" value="Fungal_trans_2"/>
    <property type="match status" value="1"/>
</dbReference>
<evidence type="ECO:0000256" key="3">
    <source>
        <dbReference type="ARBA" id="ARBA00022448"/>
    </source>
</evidence>
<comment type="similarity">
    <text evidence="2">Belongs to the oligopeptide OPT transporter family.</text>
</comment>
<evidence type="ECO:0000256" key="6">
    <source>
        <dbReference type="ARBA" id="ARBA00022927"/>
    </source>
</evidence>
<feature type="transmembrane region" description="Helical" evidence="11">
    <location>
        <begin position="536"/>
        <end position="554"/>
    </location>
</feature>
<dbReference type="PANTHER" id="PTHR22601">
    <property type="entry name" value="ISP4 LIKE PROTEIN"/>
    <property type="match status" value="1"/>
</dbReference>
<evidence type="ECO:0000313" key="12">
    <source>
        <dbReference type="EMBL" id="KAA8650795.1"/>
    </source>
</evidence>
<dbReference type="OrthoDB" id="9986677at2759"/>
<keyword evidence="4 11" id="KW-0812">Transmembrane</keyword>
<feature type="compositionally biased region" description="Basic and acidic residues" evidence="10">
    <location>
        <begin position="8"/>
        <end position="19"/>
    </location>
</feature>
<keyword evidence="9" id="KW-0175">Coiled coil</keyword>
<feature type="region of interest" description="Disordered" evidence="10">
    <location>
        <begin position="1118"/>
        <end position="1141"/>
    </location>
</feature>
<dbReference type="VEuPathDB" id="FungiDB:EYZ11_011462"/>
<evidence type="ECO:0000256" key="4">
    <source>
        <dbReference type="ARBA" id="ARBA00022692"/>
    </source>
</evidence>
<keyword evidence="6" id="KW-0653">Protein transport</keyword>
<dbReference type="GO" id="GO:0015031">
    <property type="term" value="P:protein transport"/>
    <property type="evidence" value="ECO:0007669"/>
    <property type="project" value="UniProtKB-KW"/>
</dbReference>
<dbReference type="NCBIfam" id="TIGR00728">
    <property type="entry name" value="OPT_sfam"/>
    <property type="match status" value="2"/>
</dbReference>
<dbReference type="AlphaFoldDB" id="A0A5M9MUQ8"/>
<accession>A0A5M9MUQ8</accession>
<feature type="transmembrane region" description="Helical" evidence="11">
    <location>
        <begin position="430"/>
        <end position="451"/>
    </location>
</feature>
<feature type="region of interest" description="Disordered" evidence="10">
    <location>
        <begin position="1"/>
        <end position="30"/>
    </location>
</feature>
<feature type="transmembrane region" description="Helical" evidence="11">
    <location>
        <begin position="355"/>
        <end position="376"/>
    </location>
</feature>
<evidence type="ECO:0000256" key="8">
    <source>
        <dbReference type="ARBA" id="ARBA00023136"/>
    </source>
</evidence>
<dbReference type="InterPro" id="IPR004813">
    <property type="entry name" value="OPT"/>
</dbReference>